<gene>
    <name evidence="2" type="ORF">METZ01_LOCUS348783</name>
</gene>
<dbReference type="Gene3D" id="3.10.129.110">
    <property type="entry name" value="Polyketide synthase dehydratase"/>
    <property type="match status" value="1"/>
</dbReference>
<dbReference type="InterPro" id="IPR049551">
    <property type="entry name" value="PKS_DH_C"/>
</dbReference>
<reference evidence="2" key="1">
    <citation type="submission" date="2018-05" db="EMBL/GenBank/DDBJ databases">
        <authorList>
            <person name="Lanie J.A."/>
            <person name="Ng W.-L."/>
            <person name="Kazmierczak K.M."/>
            <person name="Andrzejewski T.M."/>
            <person name="Davidsen T.M."/>
            <person name="Wayne K.J."/>
            <person name="Tettelin H."/>
            <person name="Glass J.I."/>
            <person name="Rusch D."/>
            <person name="Podicherti R."/>
            <person name="Tsui H.-C.T."/>
            <person name="Winkler M.E."/>
        </authorList>
    </citation>
    <scope>NUCLEOTIDE SEQUENCE</scope>
</reference>
<dbReference type="AlphaFoldDB" id="A0A382RDY4"/>
<feature type="domain" description="PKS/mFAS DH" evidence="1">
    <location>
        <begin position="1"/>
        <end position="232"/>
    </location>
</feature>
<evidence type="ECO:0000259" key="1">
    <source>
        <dbReference type="PROSITE" id="PS52019"/>
    </source>
</evidence>
<name>A0A382RDY4_9ZZZZ</name>
<dbReference type="InterPro" id="IPR049900">
    <property type="entry name" value="PKS_mFAS_DH"/>
</dbReference>
<protein>
    <recommendedName>
        <fullName evidence="1">PKS/mFAS DH domain-containing protein</fullName>
    </recommendedName>
</protein>
<sequence>AEEHFSETGFVLENIRFIRPLLLEEERVVQVALVPGDDAQHYSFRVLTLDDDEDDGREWMLYVEGSIAVGEGEGKPDESLAELRSLCGEQASVQEHYDELASVHIVWEPMWCWTQQAFSGGEGDGGLVELAPPEGLDAGNAPLHPVVIDNGFAASRFSVSAEGDDDTPQLPFAVDRLCWYQRADGPIWCHTRPIETGEESSRFDLTFWDSSGALVAEFFGYTIKRAPQQAMLANAGAKSADQLMFEVEWIRAAGEGALPEGTWYLWTQGGSRLAKIAEYQLEAMELPVKKVSSMPSPDEAVGSTVLCFWDGDMGAVGQADSV</sequence>
<dbReference type="InterPro" id="IPR042104">
    <property type="entry name" value="PKS_dehydratase_sf"/>
</dbReference>
<evidence type="ECO:0000313" key="2">
    <source>
        <dbReference type="EMBL" id="SVC95929.1"/>
    </source>
</evidence>
<dbReference type="Pfam" id="PF14765">
    <property type="entry name" value="PS-DH"/>
    <property type="match status" value="1"/>
</dbReference>
<dbReference type="EMBL" id="UINC01121051">
    <property type="protein sequence ID" value="SVC95929.1"/>
    <property type="molecule type" value="Genomic_DNA"/>
</dbReference>
<accession>A0A382RDY4</accession>
<proteinExistence type="predicted"/>
<feature type="non-terminal residue" evidence="2">
    <location>
        <position position="322"/>
    </location>
</feature>
<dbReference type="PROSITE" id="PS52019">
    <property type="entry name" value="PKS_MFAS_DH"/>
    <property type="match status" value="1"/>
</dbReference>
<feature type="non-terminal residue" evidence="2">
    <location>
        <position position="1"/>
    </location>
</feature>
<organism evidence="2">
    <name type="scientific">marine metagenome</name>
    <dbReference type="NCBI Taxonomy" id="408172"/>
    <lineage>
        <taxon>unclassified sequences</taxon>
        <taxon>metagenomes</taxon>
        <taxon>ecological metagenomes</taxon>
    </lineage>
</organism>